<keyword evidence="1" id="KW-0812">Transmembrane</keyword>
<evidence type="ECO:0000313" key="2">
    <source>
        <dbReference type="EMBL" id="GIY54201.1"/>
    </source>
</evidence>
<organism evidence="2 3">
    <name type="scientific">Caerostris extrusa</name>
    <name type="common">Bark spider</name>
    <name type="synonym">Caerostris bankana</name>
    <dbReference type="NCBI Taxonomy" id="172846"/>
    <lineage>
        <taxon>Eukaryota</taxon>
        <taxon>Metazoa</taxon>
        <taxon>Ecdysozoa</taxon>
        <taxon>Arthropoda</taxon>
        <taxon>Chelicerata</taxon>
        <taxon>Arachnida</taxon>
        <taxon>Araneae</taxon>
        <taxon>Araneomorphae</taxon>
        <taxon>Entelegynae</taxon>
        <taxon>Araneoidea</taxon>
        <taxon>Araneidae</taxon>
        <taxon>Caerostris</taxon>
    </lineage>
</organism>
<sequence length="150" mass="17596">MCLDRKLKNKLLQGEKGTTGVGALFWGLSHKTGLVFSHKEDLNQKTGRKRKTHYVQMGALLNCFSGQALLKESRSNLFRYSEQRHRRNLVSFLFYFWFLVLFLVSSLSGLLSLMRKSLREKKHCCMRESRLICFFIVLLDIQMTEKSHFL</sequence>
<reference evidence="2 3" key="1">
    <citation type="submission" date="2021-06" db="EMBL/GenBank/DDBJ databases">
        <title>Caerostris extrusa draft genome.</title>
        <authorList>
            <person name="Kono N."/>
            <person name="Arakawa K."/>
        </authorList>
    </citation>
    <scope>NUCLEOTIDE SEQUENCE [LARGE SCALE GENOMIC DNA]</scope>
</reference>
<dbReference type="AlphaFoldDB" id="A0AAV4U8V5"/>
<feature type="transmembrane region" description="Helical" evidence="1">
    <location>
        <begin position="90"/>
        <end position="113"/>
    </location>
</feature>
<name>A0AAV4U8V5_CAEEX</name>
<comment type="caution">
    <text evidence="2">The sequence shown here is derived from an EMBL/GenBank/DDBJ whole genome shotgun (WGS) entry which is preliminary data.</text>
</comment>
<dbReference type="Proteomes" id="UP001054945">
    <property type="component" value="Unassembled WGS sequence"/>
</dbReference>
<protein>
    <recommendedName>
        <fullName evidence="4">LAGLIDADG homing endonuclease</fullName>
    </recommendedName>
</protein>
<evidence type="ECO:0000313" key="3">
    <source>
        <dbReference type="Proteomes" id="UP001054945"/>
    </source>
</evidence>
<gene>
    <name evidence="2" type="ORF">CEXT_753271</name>
</gene>
<keyword evidence="1" id="KW-0472">Membrane</keyword>
<accession>A0AAV4U8V5</accession>
<proteinExistence type="predicted"/>
<keyword evidence="3" id="KW-1185">Reference proteome</keyword>
<evidence type="ECO:0008006" key="4">
    <source>
        <dbReference type="Google" id="ProtNLM"/>
    </source>
</evidence>
<evidence type="ECO:0000256" key="1">
    <source>
        <dbReference type="SAM" id="Phobius"/>
    </source>
</evidence>
<keyword evidence="1" id="KW-1133">Transmembrane helix</keyword>
<dbReference type="EMBL" id="BPLR01012481">
    <property type="protein sequence ID" value="GIY54201.1"/>
    <property type="molecule type" value="Genomic_DNA"/>
</dbReference>